<dbReference type="Pfam" id="PF10768">
    <property type="entry name" value="FliX"/>
    <property type="match status" value="1"/>
</dbReference>
<dbReference type="Proteomes" id="UP001222118">
    <property type="component" value="Chromosome"/>
</dbReference>
<evidence type="ECO:0000313" key="3">
    <source>
        <dbReference type="Proteomes" id="UP001222118"/>
    </source>
</evidence>
<gene>
    <name evidence="2" type="ORF">PSQ90_14175</name>
</gene>
<keyword evidence="2" id="KW-0969">Cilium</keyword>
<keyword evidence="2" id="KW-0966">Cell projection</keyword>
<keyword evidence="2" id="KW-0282">Flagellum</keyword>
<dbReference type="EMBL" id="CP118247">
    <property type="protein sequence ID" value="WDR05417.1"/>
    <property type="molecule type" value="Genomic_DNA"/>
</dbReference>
<organism evidence="2 3">
    <name type="scientific">Devosia rhodophyticola</name>
    <dbReference type="NCBI Taxonomy" id="3026423"/>
    <lineage>
        <taxon>Bacteria</taxon>
        <taxon>Pseudomonadati</taxon>
        <taxon>Pseudomonadota</taxon>
        <taxon>Alphaproteobacteria</taxon>
        <taxon>Hyphomicrobiales</taxon>
        <taxon>Devosiaceae</taxon>
        <taxon>Devosia</taxon>
    </lineage>
</organism>
<keyword evidence="3" id="KW-1185">Reference proteome</keyword>
<name>A0ABY7YW50_9HYPH</name>
<reference evidence="2 3" key="1">
    <citation type="submission" date="2023-02" db="EMBL/GenBank/DDBJ databases">
        <title>Devosia chondri sp. nov., isolated from the phycosphere of marine algae.</title>
        <authorList>
            <person name="Kim J.M."/>
            <person name="Lee J.K."/>
            <person name="Choi B.J."/>
            <person name="Bayburt H."/>
            <person name="Jeon C.O."/>
        </authorList>
    </citation>
    <scope>NUCLEOTIDE SEQUENCE [LARGE SCALE GENOMIC DNA]</scope>
    <source>
        <strain evidence="2 3">G2-5</strain>
    </source>
</reference>
<proteinExistence type="predicted"/>
<feature type="compositionally biased region" description="Polar residues" evidence="1">
    <location>
        <begin position="1"/>
        <end position="20"/>
    </location>
</feature>
<sequence>MRIDANNQTNGVNGRNTSGRASGGAAFEPVGVPQQSRAQSAAPVAAAADISALLALQAVEDPLSGRKKKALKRGKSLLDKLEEIKADLLVGQVSESRLDSLMLLIGEARERSVPELDDLLDGIELRVRVELAKFGRFPGE</sequence>
<evidence type="ECO:0000256" key="1">
    <source>
        <dbReference type="SAM" id="MobiDB-lite"/>
    </source>
</evidence>
<evidence type="ECO:0000313" key="2">
    <source>
        <dbReference type="EMBL" id="WDR05417.1"/>
    </source>
</evidence>
<accession>A0ABY7YW50</accession>
<dbReference type="RefSeq" id="WP_282210936.1">
    <property type="nucleotide sequence ID" value="NZ_CP118247.1"/>
</dbReference>
<feature type="region of interest" description="Disordered" evidence="1">
    <location>
        <begin position="1"/>
        <end position="34"/>
    </location>
</feature>
<protein>
    <submittedName>
        <fullName evidence="2">Flagellar assembly protein FliX</fullName>
    </submittedName>
</protein>
<dbReference type="InterPro" id="IPR019704">
    <property type="entry name" value="Flagellar_assmbl_FliX_class2"/>
</dbReference>